<evidence type="ECO:0000313" key="2">
    <source>
        <dbReference type="EMBL" id="CAL1589929.1"/>
    </source>
</evidence>
<gene>
    <name evidence="2" type="ORF">KC01_LOCUS19519</name>
</gene>
<feature type="region of interest" description="Disordered" evidence="1">
    <location>
        <begin position="161"/>
        <end position="195"/>
    </location>
</feature>
<proteinExistence type="predicted"/>
<organism evidence="2 3">
    <name type="scientific">Knipowitschia caucasica</name>
    <name type="common">Caucasian dwarf goby</name>
    <name type="synonym">Pomatoschistus caucasicus</name>
    <dbReference type="NCBI Taxonomy" id="637954"/>
    <lineage>
        <taxon>Eukaryota</taxon>
        <taxon>Metazoa</taxon>
        <taxon>Chordata</taxon>
        <taxon>Craniata</taxon>
        <taxon>Vertebrata</taxon>
        <taxon>Euteleostomi</taxon>
        <taxon>Actinopterygii</taxon>
        <taxon>Neopterygii</taxon>
        <taxon>Teleostei</taxon>
        <taxon>Neoteleostei</taxon>
        <taxon>Acanthomorphata</taxon>
        <taxon>Gobiaria</taxon>
        <taxon>Gobiiformes</taxon>
        <taxon>Gobioidei</taxon>
        <taxon>Gobiidae</taxon>
        <taxon>Gobiinae</taxon>
        <taxon>Knipowitschia</taxon>
    </lineage>
</organism>
<accession>A0AAV2KRG7</accession>
<keyword evidence="3" id="KW-1185">Reference proteome</keyword>
<sequence length="195" mass="20950">MKEEKQEALKKLWSQAVVPGCGPRLWSQTVVPDCGPRAVVPDCGPELWSQTVVQSCGPSCSSRRRVPGCGPCSRRREARSRHRRAAVLDRTSTDDGVEVQINPSEMRDYRDHGDVAGPHTNAQAVPGPCTPLDQIWISGVEYSFSPEQRVCSEVVERVAPGLSGPLSLDTDPTLTLGSSSGADVAPCDVTGRRSG</sequence>
<dbReference type="AlphaFoldDB" id="A0AAV2KRG7"/>
<evidence type="ECO:0000313" key="3">
    <source>
        <dbReference type="Proteomes" id="UP001497482"/>
    </source>
</evidence>
<evidence type="ECO:0000256" key="1">
    <source>
        <dbReference type="SAM" id="MobiDB-lite"/>
    </source>
</evidence>
<dbReference type="Proteomes" id="UP001497482">
    <property type="component" value="Chromosome 19"/>
</dbReference>
<protein>
    <submittedName>
        <fullName evidence="2">Uncharacterized protein</fullName>
    </submittedName>
</protein>
<reference evidence="2 3" key="1">
    <citation type="submission" date="2024-04" db="EMBL/GenBank/DDBJ databases">
        <authorList>
            <person name="Waldvogel A.-M."/>
            <person name="Schoenle A."/>
        </authorList>
    </citation>
    <scope>NUCLEOTIDE SEQUENCE [LARGE SCALE GENOMIC DNA]</scope>
</reference>
<dbReference type="EMBL" id="OZ035841">
    <property type="protein sequence ID" value="CAL1589929.1"/>
    <property type="molecule type" value="Genomic_DNA"/>
</dbReference>
<name>A0AAV2KRG7_KNICA</name>
<feature type="compositionally biased region" description="Low complexity" evidence="1">
    <location>
        <begin position="164"/>
        <end position="181"/>
    </location>
</feature>